<feature type="domain" description="T4 RNA ligase 1-like N-terminal" evidence="1">
    <location>
        <begin position="50"/>
        <end position="243"/>
    </location>
</feature>
<evidence type="ECO:0000313" key="2">
    <source>
        <dbReference type="EMBL" id="DAF54328.1"/>
    </source>
</evidence>
<accession>A0A8S5STQ1</accession>
<sequence length="325" mass="37482">MRFNVDDLVNKKLVTKKTYTEGPFAGLSVLKYKNNVFWDNLWHTDPRLLECRGMVVDSEDNVVIWPFTKIFNRFENGTDLPSDKVVDAVRKVNGFMASAGVYKGQLVVSTTGTLESEFAVMAKNHIIAECNDIEHFIKWAESAKATFLFEICDPSDPHIIAEDAGAYLIGVRIQNPDGTSFMLPEGALDGIANVTKFKRPIVHQMIKFSDVVEMSQKCQHEGYVVREPNYPFSLILKIKSPHYLAKKFLMRGGDNKWDMIWDNPQNAKQRIDEEYYELLDHIREYYSKDDWAGMDSQKRRQVVEDYFAIEDMFDRGSRFYVGVPK</sequence>
<dbReference type="Pfam" id="PF09511">
    <property type="entry name" value="RNA_lig_T4_1"/>
    <property type="match status" value="1"/>
</dbReference>
<proteinExistence type="predicted"/>
<organism evidence="2">
    <name type="scientific">Myoviridae sp. ctnjE18</name>
    <dbReference type="NCBI Taxonomy" id="2827706"/>
    <lineage>
        <taxon>Viruses</taxon>
        <taxon>Duplodnaviria</taxon>
        <taxon>Heunggongvirae</taxon>
        <taxon>Uroviricota</taxon>
        <taxon>Caudoviricetes</taxon>
    </lineage>
</organism>
<dbReference type="EMBL" id="BK032678">
    <property type="protein sequence ID" value="DAF54328.1"/>
    <property type="molecule type" value="Genomic_DNA"/>
</dbReference>
<name>A0A8S5STQ1_9CAUD</name>
<reference evidence="2" key="1">
    <citation type="journal article" date="2021" name="Proc. Natl. Acad. Sci. U.S.A.">
        <title>A Catalog of Tens of Thousands of Viruses from Human Metagenomes Reveals Hidden Associations with Chronic Diseases.</title>
        <authorList>
            <person name="Tisza M.J."/>
            <person name="Buck C.B."/>
        </authorList>
    </citation>
    <scope>NUCLEOTIDE SEQUENCE</scope>
    <source>
        <strain evidence="2">CtnjE18</strain>
    </source>
</reference>
<protein>
    <submittedName>
        <fullName evidence="2">RNA ligase</fullName>
    </submittedName>
</protein>
<dbReference type="InterPro" id="IPR019039">
    <property type="entry name" value="T4-Rnl1-like_N"/>
</dbReference>
<dbReference type="GO" id="GO:0016874">
    <property type="term" value="F:ligase activity"/>
    <property type="evidence" value="ECO:0007669"/>
    <property type="project" value="UniProtKB-KW"/>
</dbReference>
<evidence type="ECO:0000259" key="1">
    <source>
        <dbReference type="Pfam" id="PF09511"/>
    </source>
</evidence>
<keyword evidence="2" id="KW-0436">Ligase</keyword>